<keyword evidence="1" id="KW-0812">Transmembrane</keyword>
<proteinExistence type="predicted"/>
<keyword evidence="1" id="KW-0472">Membrane</keyword>
<protein>
    <submittedName>
        <fullName evidence="2">Uncharacterized protein</fullName>
    </submittedName>
</protein>
<comment type="caution">
    <text evidence="2">The sequence shown here is derived from an EMBL/GenBank/DDBJ whole genome shotgun (WGS) entry which is preliminary data.</text>
</comment>
<name>A0A8K0I477_COCNU</name>
<evidence type="ECO:0000313" key="3">
    <source>
        <dbReference type="Proteomes" id="UP000797356"/>
    </source>
</evidence>
<accession>A0A8K0I477</accession>
<evidence type="ECO:0000256" key="1">
    <source>
        <dbReference type="SAM" id="Phobius"/>
    </source>
</evidence>
<dbReference type="Proteomes" id="UP000797356">
    <property type="component" value="Chromosome 3"/>
</dbReference>
<keyword evidence="1" id="KW-1133">Transmembrane helix</keyword>
<gene>
    <name evidence="2" type="ORF">COCNU_03G013400</name>
</gene>
<keyword evidence="3" id="KW-1185">Reference proteome</keyword>
<sequence>MSASSWLFKKQRGCDDDTDCRLVGVAVILGITFIFCVLLVLCGRRRHRVAAAAAPDDQTTNNELSASTFICQKLIKQSDR</sequence>
<reference evidence="2" key="1">
    <citation type="journal article" date="2017" name="Gigascience">
        <title>The genome draft of coconut (Cocos nucifera).</title>
        <authorList>
            <person name="Xiao Y."/>
            <person name="Xu P."/>
            <person name="Fan H."/>
            <person name="Baudouin L."/>
            <person name="Xia W."/>
            <person name="Bocs S."/>
            <person name="Xu J."/>
            <person name="Li Q."/>
            <person name="Guo A."/>
            <person name="Zhou L."/>
            <person name="Li J."/>
            <person name="Wu Y."/>
            <person name="Ma Z."/>
            <person name="Armero A."/>
            <person name="Issali A.E."/>
            <person name="Liu N."/>
            <person name="Peng M."/>
            <person name="Yang Y."/>
        </authorList>
    </citation>
    <scope>NUCLEOTIDE SEQUENCE</scope>
    <source>
        <tissue evidence="2">Spear leaf of Hainan Tall coconut</tissue>
    </source>
</reference>
<evidence type="ECO:0000313" key="2">
    <source>
        <dbReference type="EMBL" id="KAG1335221.1"/>
    </source>
</evidence>
<reference evidence="2" key="2">
    <citation type="submission" date="2019-07" db="EMBL/GenBank/DDBJ databases">
        <authorList>
            <person name="Yang Y."/>
            <person name="Bocs S."/>
            <person name="Baudouin L."/>
        </authorList>
    </citation>
    <scope>NUCLEOTIDE SEQUENCE</scope>
    <source>
        <tissue evidence="2">Spear leaf of Hainan Tall coconut</tissue>
    </source>
</reference>
<dbReference type="EMBL" id="CM017874">
    <property type="protein sequence ID" value="KAG1335221.1"/>
    <property type="molecule type" value="Genomic_DNA"/>
</dbReference>
<organism evidence="2 3">
    <name type="scientific">Cocos nucifera</name>
    <name type="common">Coconut palm</name>
    <dbReference type="NCBI Taxonomy" id="13894"/>
    <lineage>
        <taxon>Eukaryota</taxon>
        <taxon>Viridiplantae</taxon>
        <taxon>Streptophyta</taxon>
        <taxon>Embryophyta</taxon>
        <taxon>Tracheophyta</taxon>
        <taxon>Spermatophyta</taxon>
        <taxon>Magnoliopsida</taxon>
        <taxon>Liliopsida</taxon>
        <taxon>Arecaceae</taxon>
        <taxon>Arecoideae</taxon>
        <taxon>Cocoseae</taxon>
        <taxon>Attaleinae</taxon>
        <taxon>Cocos</taxon>
    </lineage>
</organism>
<dbReference type="AlphaFoldDB" id="A0A8K0I477"/>
<feature type="transmembrane region" description="Helical" evidence="1">
    <location>
        <begin position="22"/>
        <end position="42"/>
    </location>
</feature>